<dbReference type="PANTHER" id="PTHR13793:SF160">
    <property type="entry name" value="PHD FINGER PROTEIN RHINOCEROS"/>
    <property type="match status" value="1"/>
</dbReference>
<dbReference type="InterPro" id="IPR013083">
    <property type="entry name" value="Znf_RING/FYVE/PHD"/>
</dbReference>
<dbReference type="InterPro" id="IPR019787">
    <property type="entry name" value="Znf_PHD-finger"/>
</dbReference>
<dbReference type="WBParaSite" id="sdigi.contig15.g1490.t1">
    <property type="protein sequence ID" value="sdigi.contig15.g1490.t1"/>
    <property type="gene ID" value="sdigi.contig15.g1490"/>
</dbReference>
<dbReference type="PROSITE" id="PS51805">
    <property type="entry name" value="EPHD"/>
    <property type="match status" value="1"/>
</dbReference>
<dbReference type="Gene3D" id="3.30.40.10">
    <property type="entry name" value="Zinc/RING finger domain, C3HC4 (zinc finger)"/>
    <property type="match status" value="2"/>
</dbReference>
<keyword evidence="1" id="KW-0479">Metal-binding</keyword>
<dbReference type="GO" id="GO:0008270">
    <property type="term" value="F:zinc ion binding"/>
    <property type="evidence" value="ECO:0007669"/>
    <property type="project" value="UniProtKB-KW"/>
</dbReference>
<evidence type="ECO:0000259" key="7">
    <source>
        <dbReference type="PROSITE" id="PS50016"/>
    </source>
</evidence>
<evidence type="ECO:0000256" key="4">
    <source>
        <dbReference type="ARBA" id="ARBA00022833"/>
    </source>
</evidence>
<feature type="domain" description="PHD-type" evidence="8">
    <location>
        <begin position="321"/>
        <end position="445"/>
    </location>
</feature>
<evidence type="ECO:0000256" key="5">
    <source>
        <dbReference type="PROSITE-ProRule" id="PRU00146"/>
    </source>
</evidence>
<feature type="region of interest" description="Disordered" evidence="6">
    <location>
        <begin position="613"/>
        <end position="657"/>
    </location>
</feature>
<evidence type="ECO:0000313" key="9">
    <source>
        <dbReference type="Proteomes" id="UP000887581"/>
    </source>
</evidence>
<protein>
    <submittedName>
        <fullName evidence="10">Uncharacterized protein</fullName>
    </submittedName>
</protein>
<dbReference type="SUPFAM" id="SSF57903">
    <property type="entry name" value="FYVE/PHD zinc finger"/>
    <property type="match status" value="1"/>
</dbReference>
<proteinExistence type="predicted"/>
<dbReference type="Proteomes" id="UP000887581">
    <property type="component" value="Unplaced"/>
</dbReference>
<evidence type="ECO:0000256" key="6">
    <source>
        <dbReference type="SAM" id="MobiDB-lite"/>
    </source>
</evidence>
<evidence type="ECO:0000259" key="8">
    <source>
        <dbReference type="PROSITE" id="PS51805"/>
    </source>
</evidence>
<keyword evidence="2" id="KW-0677">Repeat</keyword>
<dbReference type="InterPro" id="IPR001965">
    <property type="entry name" value="Znf_PHD"/>
</dbReference>
<evidence type="ECO:0000256" key="1">
    <source>
        <dbReference type="ARBA" id="ARBA00022723"/>
    </source>
</evidence>
<dbReference type="InterPro" id="IPR019786">
    <property type="entry name" value="Zinc_finger_PHD-type_CS"/>
</dbReference>
<dbReference type="InterPro" id="IPR034732">
    <property type="entry name" value="EPHD"/>
</dbReference>
<dbReference type="Pfam" id="PF10513">
    <property type="entry name" value="EPL1"/>
    <property type="match status" value="1"/>
</dbReference>
<keyword evidence="9" id="KW-1185">Reference proteome</keyword>
<feature type="compositionally biased region" description="Low complexity" evidence="6">
    <location>
        <begin position="624"/>
        <end position="650"/>
    </location>
</feature>
<organism evidence="9 10">
    <name type="scientific">Setaria digitata</name>
    <dbReference type="NCBI Taxonomy" id="48799"/>
    <lineage>
        <taxon>Eukaryota</taxon>
        <taxon>Metazoa</taxon>
        <taxon>Ecdysozoa</taxon>
        <taxon>Nematoda</taxon>
        <taxon>Chromadorea</taxon>
        <taxon>Rhabditida</taxon>
        <taxon>Spirurina</taxon>
        <taxon>Spiruromorpha</taxon>
        <taxon>Filarioidea</taxon>
        <taxon>Setariidae</taxon>
        <taxon>Setaria</taxon>
    </lineage>
</organism>
<dbReference type="AlphaFoldDB" id="A0A915PMZ6"/>
<keyword evidence="4" id="KW-0862">Zinc</keyword>
<evidence type="ECO:0000313" key="10">
    <source>
        <dbReference type="WBParaSite" id="sdigi.contig15.g1490.t1"/>
    </source>
</evidence>
<dbReference type="SMART" id="SM00249">
    <property type="entry name" value="PHD"/>
    <property type="match status" value="2"/>
</dbReference>
<evidence type="ECO:0000256" key="2">
    <source>
        <dbReference type="ARBA" id="ARBA00022737"/>
    </source>
</evidence>
<sequence>MRNGVVKVRNRLRRRCAVSLSDNQISPSEEEAPIVKKEAVRRVSPQRSSRSSRSEVTGDLDNYSQRHHCLTDFSDDRDVSDSGEYLAKRKFYIVADGGIPSELYRTDLLHRMKQEEDSDASSDDENTFIPMSDRWKEEWNHGVQVPLCKKLPDFVVHHSPCCSSATSPVSRASSKRNDLLISVHDRRYIGDKHKRVIMPKLRNYQIDRLDRVFLCKLNEKRVDGGLRPISEKTFGEVMDKLEAILNDLLSPVVSPTASIETEFEENVCCDVCRQPDCEEDDKIIFCDGCNVSVHQSCYGLDSVPSDEWLCQKCIILGCNALPSCVLCPLTGGAMKCTKEGDTWTHIACALWISEVRFTDVVHREPIANICDIPYRRWMLRCSICGTKQGACIQCSVETCTTAFHVCCALRSGQVMRVEHDSDDFNDDNDDDDDNVRMVSLCRQHSLEKMYQSQLKFCKLDVPCATTLTLQEMMRVFFLYVTVEGIASMLSLSEDVVSDIYEYWKLRRIDNGYKALLSDKSEVERQIVFRLRSFPSAVAPGRQRNEAIIRQNLEKVRNLCYMVEKREKTKLCALQCWIDTYKCVYQMLTVKNVPYGTRALKRFIHAVSSVHQTSLDPTNVRTDSESSFHSSLSKLHSSSASSSRKQQSAGSRIRERNGLSHHLRRLRRHAMQQVLLAADKFIKNSRESLQFAGTSGHYSLRAQS</sequence>
<dbReference type="Pfam" id="PF13832">
    <property type="entry name" value="zf-HC5HC2H_2"/>
    <property type="match status" value="1"/>
</dbReference>
<accession>A0A915PMZ6</accession>
<dbReference type="PANTHER" id="PTHR13793">
    <property type="entry name" value="PHD FINGER PROTEINS"/>
    <property type="match status" value="1"/>
</dbReference>
<feature type="region of interest" description="Disordered" evidence="6">
    <location>
        <begin position="39"/>
        <end position="60"/>
    </location>
</feature>
<keyword evidence="3 5" id="KW-0863">Zinc-finger</keyword>
<dbReference type="PROSITE" id="PS01359">
    <property type="entry name" value="ZF_PHD_1"/>
    <property type="match status" value="1"/>
</dbReference>
<dbReference type="InterPro" id="IPR050701">
    <property type="entry name" value="Histone_Mod_Regulator"/>
</dbReference>
<dbReference type="InterPro" id="IPR019542">
    <property type="entry name" value="Enhancer_polycomb-like_N"/>
</dbReference>
<evidence type="ECO:0000256" key="3">
    <source>
        <dbReference type="ARBA" id="ARBA00022771"/>
    </source>
</evidence>
<name>A0A915PMZ6_9BILA</name>
<reference evidence="10" key="1">
    <citation type="submission" date="2022-11" db="UniProtKB">
        <authorList>
            <consortium name="WormBaseParasite"/>
        </authorList>
    </citation>
    <scope>IDENTIFICATION</scope>
</reference>
<dbReference type="InterPro" id="IPR011011">
    <property type="entry name" value="Znf_FYVE_PHD"/>
</dbReference>
<dbReference type="Pfam" id="PF13831">
    <property type="entry name" value="PHD_2"/>
    <property type="match status" value="1"/>
</dbReference>
<dbReference type="GO" id="GO:0006357">
    <property type="term" value="P:regulation of transcription by RNA polymerase II"/>
    <property type="evidence" value="ECO:0007669"/>
    <property type="project" value="TreeGrafter"/>
</dbReference>
<feature type="compositionally biased region" description="Low complexity" evidence="6">
    <location>
        <begin position="42"/>
        <end position="51"/>
    </location>
</feature>
<dbReference type="CDD" id="cd15492">
    <property type="entry name" value="PHD_BRPF_JADE_like"/>
    <property type="match status" value="1"/>
</dbReference>
<dbReference type="PROSITE" id="PS50016">
    <property type="entry name" value="ZF_PHD_2"/>
    <property type="match status" value="1"/>
</dbReference>
<feature type="domain" description="PHD-type" evidence="7">
    <location>
        <begin position="266"/>
        <end position="316"/>
    </location>
</feature>